<dbReference type="InterPro" id="IPR001046">
    <property type="entry name" value="NRAMP_fam"/>
</dbReference>
<feature type="transmembrane region" description="Helical" evidence="5">
    <location>
        <begin position="125"/>
        <end position="142"/>
    </location>
</feature>
<dbReference type="GO" id="GO:0046873">
    <property type="term" value="F:metal ion transmembrane transporter activity"/>
    <property type="evidence" value="ECO:0007669"/>
    <property type="project" value="InterPro"/>
</dbReference>
<evidence type="ECO:0000313" key="6">
    <source>
        <dbReference type="EMBL" id="SVD44152.1"/>
    </source>
</evidence>
<gene>
    <name evidence="6" type="ORF">METZ01_LOCUS397006</name>
</gene>
<feature type="transmembrane region" description="Helical" evidence="5">
    <location>
        <begin position="94"/>
        <end position="116"/>
    </location>
</feature>
<evidence type="ECO:0000256" key="4">
    <source>
        <dbReference type="ARBA" id="ARBA00023136"/>
    </source>
</evidence>
<keyword evidence="4 5" id="KW-0472">Membrane</keyword>
<evidence type="ECO:0000256" key="5">
    <source>
        <dbReference type="SAM" id="Phobius"/>
    </source>
</evidence>
<dbReference type="EMBL" id="UINC01150865">
    <property type="protein sequence ID" value="SVD44152.1"/>
    <property type="molecule type" value="Genomic_DNA"/>
</dbReference>
<feature type="transmembrane region" description="Helical" evidence="5">
    <location>
        <begin position="12"/>
        <end position="36"/>
    </location>
</feature>
<evidence type="ECO:0000256" key="1">
    <source>
        <dbReference type="ARBA" id="ARBA00004141"/>
    </source>
</evidence>
<dbReference type="Pfam" id="PF01566">
    <property type="entry name" value="Nramp"/>
    <property type="match status" value="1"/>
</dbReference>
<evidence type="ECO:0000256" key="3">
    <source>
        <dbReference type="ARBA" id="ARBA00022989"/>
    </source>
</evidence>
<organism evidence="6">
    <name type="scientific">marine metagenome</name>
    <dbReference type="NCBI Taxonomy" id="408172"/>
    <lineage>
        <taxon>unclassified sequences</taxon>
        <taxon>metagenomes</taxon>
        <taxon>ecological metagenomes</taxon>
    </lineage>
</organism>
<name>A0A382VC93_9ZZZZ</name>
<feature type="non-terminal residue" evidence="6">
    <location>
        <position position="144"/>
    </location>
</feature>
<dbReference type="AlphaFoldDB" id="A0A382VC93"/>
<proteinExistence type="predicted"/>
<keyword evidence="3 5" id="KW-1133">Transmembrane helix</keyword>
<dbReference type="GO" id="GO:0016020">
    <property type="term" value="C:membrane"/>
    <property type="evidence" value="ECO:0007669"/>
    <property type="project" value="UniProtKB-SubCell"/>
</dbReference>
<reference evidence="6" key="1">
    <citation type="submission" date="2018-05" db="EMBL/GenBank/DDBJ databases">
        <authorList>
            <person name="Lanie J.A."/>
            <person name="Ng W.-L."/>
            <person name="Kazmierczak K.M."/>
            <person name="Andrzejewski T.M."/>
            <person name="Davidsen T.M."/>
            <person name="Wayne K.J."/>
            <person name="Tettelin H."/>
            <person name="Glass J.I."/>
            <person name="Rusch D."/>
            <person name="Podicherti R."/>
            <person name="Tsui H.-C.T."/>
            <person name="Winkler M.E."/>
        </authorList>
    </citation>
    <scope>NUCLEOTIDE SEQUENCE</scope>
</reference>
<keyword evidence="2 5" id="KW-0812">Transmembrane</keyword>
<accession>A0A382VC93</accession>
<sequence>MCTIAGSQFGFTLLWALLLSIVITIFLQIIAVRIGIISQSSLSNAIVSQFKSKTIRTVSIILILSAILVGNIAYEAGNISGGVLGLEAVFGNLGIAGGYNAYSLIIGFMAFIILLLGNNRLLEKILMGLVLFMSLAFLFTAIKI</sequence>
<protein>
    <submittedName>
        <fullName evidence="6">Uncharacterized protein</fullName>
    </submittedName>
</protein>
<feature type="transmembrane region" description="Helical" evidence="5">
    <location>
        <begin position="57"/>
        <end position="74"/>
    </location>
</feature>
<comment type="subcellular location">
    <subcellularLocation>
        <location evidence="1">Membrane</location>
        <topology evidence="1">Multi-pass membrane protein</topology>
    </subcellularLocation>
</comment>
<evidence type="ECO:0000256" key="2">
    <source>
        <dbReference type="ARBA" id="ARBA00022692"/>
    </source>
</evidence>